<dbReference type="AlphaFoldDB" id="A0A934TTR2"/>
<evidence type="ECO:0000256" key="3">
    <source>
        <dbReference type="SAM" id="SignalP"/>
    </source>
</evidence>
<keyword evidence="2" id="KW-0812">Transmembrane</keyword>
<feature type="compositionally biased region" description="Low complexity" evidence="1">
    <location>
        <begin position="41"/>
        <end position="63"/>
    </location>
</feature>
<evidence type="ECO:0000313" key="6">
    <source>
        <dbReference type="Proteomes" id="UP000630528"/>
    </source>
</evidence>
<proteinExistence type="predicted"/>
<keyword evidence="3" id="KW-0732">Signal</keyword>
<dbReference type="EMBL" id="JAEPWM010000005">
    <property type="protein sequence ID" value="MBK6007208.1"/>
    <property type="molecule type" value="Genomic_DNA"/>
</dbReference>
<dbReference type="InterPro" id="IPR032710">
    <property type="entry name" value="NTF2-like_dom_sf"/>
</dbReference>
<dbReference type="PANTHER" id="PTHR41542">
    <property type="entry name" value="BLL5807 PROTEIN"/>
    <property type="match status" value="1"/>
</dbReference>
<dbReference type="Gene3D" id="3.10.450.240">
    <property type="match status" value="1"/>
</dbReference>
<feature type="region of interest" description="Disordered" evidence="1">
    <location>
        <begin position="28"/>
        <end position="63"/>
    </location>
</feature>
<organism evidence="5 6">
    <name type="scientific">Ramlibacter ginsenosidimutans</name>
    <dbReference type="NCBI Taxonomy" id="502333"/>
    <lineage>
        <taxon>Bacteria</taxon>
        <taxon>Pseudomonadati</taxon>
        <taxon>Pseudomonadota</taxon>
        <taxon>Betaproteobacteria</taxon>
        <taxon>Burkholderiales</taxon>
        <taxon>Comamonadaceae</taxon>
        <taxon>Ramlibacter</taxon>
    </lineage>
</organism>
<protein>
    <submittedName>
        <fullName evidence="5">Tim44 domain-containing protein</fullName>
    </submittedName>
</protein>
<gene>
    <name evidence="5" type="ORF">JJB11_14000</name>
</gene>
<feature type="signal peptide" evidence="3">
    <location>
        <begin position="1"/>
        <end position="24"/>
    </location>
</feature>
<dbReference type="RefSeq" id="WP_201172133.1">
    <property type="nucleotide sequence ID" value="NZ_JAEPWM010000005.1"/>
</dbReference>
<sequence length="307" mass="31565">MKRALALLAVVLTLGMAVSLDAEARRLGGGKSSGMQRQNVTAPAATPGGSPAHAPTQAAPATAPTAAGAAAAAAPRRSWMGPLAGLAAGLGIAALASHFGFGEALSNVLTMALVAMAVLALIGFVMRKRAAPQGPALAGAEMPRAAQEPGVFRNPLQQAPQGGSLIGSRIGASSAPATAAVGTIPADFDIAAFVRNAKAQFMALQAANDARDLERLRDFLTPAMFEVVRADLVERGDAPQHTEVFGLEAQVLDVAQEDSRYIVSVRFTGSIREQAGTLPEDLHEVWHLEKPRTGFGGWVVAGIQQAA</sequence>
<dbReference type="Proteomes" id="UP000630528">
    <property type="component" value="Unassembled WGS sequence"/>
</dbReference>
<keyword evidence="6" id="KW-1185">Reference proteome</keyword>
<name>A0A934TTR2_9BURK</name>
<feature type="transmembrane region" description="Helical" evidence="2">
    <location>
        <begin position="83"/>
        <end position="101"/>
    </location>
</feature>
<comment type="caution">
    <text evidence="5">The sequence shown here is derived from an EMBL/GenBank/DDBJ whole genome shotgun (WGS) entry which is preliminary data.</text>
</comment>
<feature type="domain" description="Tim44-like" evidence="4">
    <location>
        <begin position="174"/>
        <end position="305"/>
    </location>
</feature>
<dbReference type="InterPro" id="IPR007379">
    <property type="entry name" value="Tim44-like_dom"/>
</dbReference>
<feature type="transmembrane region" description="Helical" evidence="2">
    <location>
        <begin position="108"/>
        <end position="126"/>
    </location>
</feature>
<evidence type="ECO:0000313" key="5">
    <source>
        <dbReference type="EMBL" id="MBK6007208.1"/>
    </source>
</evidence>
<dbReference type="SUPFAM" id="SSF54427">
    <property type="entry name" value="NTF2-like"/>
    <property type="match status" value="1"/>
</dbReference>
<evidence type="ECO:0000256" key="1">
    <source>
        <dbReference type="SAM" id="MobiDB-lite"/>
    </source>
</evidence>
<reference evidence="5" key="1">
    <citation type="journal article" date="2012" name="J. Microbiol. Biotechnol.">
        <title>Ramlibacter ginsenosidimutans sp. nov., with ginsenoside-converting activity.</title>
        <authorList>
            <person name="Wang L."/>
            <person name="An D.S."/>
            <person name="Kim S.G."/>
            <person name="Jin F.X."/>
            <person name="Kim S.C."/>
            <person name="Lee S.T."/>
            <person name="Im W.T."/>
        </authorList>
    </citation>
    <scope>NUCLEOTIDE SEQUENCE</scope>
    <source>
        <strain evidence="5">KACC 17527</strain>
    </source>
</reference>
<accession>A0A934TTR2</accession>
<keyword evidence="2" id="KW-0472">Membrane</keyword>
<reference evidence="5" key="2">
    <citation type="submission" date="2021-01" db="EMBL/GenBank/DDBJ databases">
        <authorList>
            <person name="Kang M."/>
        </authorList>
    </citation>
    <scope>NUCLEOTIDE SEQUENCE</scope>
    <source>
        <strain evidence="5">KACC 17527</strain>
    </source>
</reference>
<evidence type="ECO:0000256" key="2">
    <source>
        <dbReference type="SAM" id="Phobius"/>
    </source>
</evidence>
<keyword evidence="2" id="KW-1133">Transmembrane helix</keyword>
<evidence type="ECO:0000259" key="4">
    <source>
        <dbReference type="SMART" id="SM00978"/>
    </source>
</evidence>
<dbReference type="PANTHER" id="PTHR41542:SF1">
    <property type="entry name" value="BLL5807 PROTEIN"/>
    <property type="match status" value="1"/>
</dbReference>
<dbReference type="SMART" id="SM00978">
    <property type="entry name" value="Tim44"/>
    <property type="match status" value="1"/>
</dbReference>
<feature type="chain" id="PRO_5037473214" evidence="3">
    <location>
        <begin position="25"/>
        <end position="307"/>
    </location>
</feature>
<dbReference type="Pfam" id="PF04280">
    <property type="entry name" value="Tim44"/>
    <property type="match status" value="1"/>
</dbReference>